<name>A0A2T0U0V0_9SPHI</name>
<evidence type="ECO:0000313" key="1">
    <source>
        <dbReference type="EMBL" id="PRY51468.1"/>
    </source>
</evidence>
<sequence>MVFFKMHEEILTEAAIHTIRFPLYLKGIHHSAS</sequence>
<dbReference type="EMBL" id="PVTH01000007">
    <property type="protein sequence ID" value="PRY51468.1"/>
    <property type="molecule type" value="Genomic_DNA"/>
</dbReference>
<proteinExistence type="predicted"/>
<reference evidence="1 2" key="1">
    <citation type="submission" date="2018-03" db="EMBL/GenBank/DDBJ databases">
        <title>Genomic Encyclopedia of Type Strains, Phase III (KMG-III): the genomes of soil and plant-associated and newly described type strains.</title>
        <authorList>
            <person name="Whitman W."/>
        </authorList>
    </citation>
    <scope>NUCLEOTIDE SEQUENCE [LARGE SCALE GENOMIC DNA]</scope>
    <source>
        <strain evidence="1 2">CGMCC 1.9313</strain>
    </source>
</reference>
<organism evidence="1 2">
    <name type="scientific">Arcticibacter pallidicorallinus</name>
    <dbReference type="NCBI Taxonomy" id="1259464"/>
    <lineage>
        <taxon>Bacteria</taxon>
        <taxon>Pseudomonadati</taxon>
        <taxon>Bacteroidota</taxon>
        <taxon>Sphingobacteriia</taxon>
        <taxon>Sphingobacteriales</taxon>
        <taxon>Sphingobacteriaceae</taxon>
        <taxon>Arcticibacter</taxon>
    </lineage>
</organism>
<keyword evidence="2" id="KW-1185">Reference proteome</keyword>
<accession>A0A2T0U0V0</accession>
<gene>
    <name evidence="1" type="ORF">B0I27_10753</name>
</gene>
<comment type="caution">
    <text evidence="1">The sequence shown here is derived from an EMBL/GenBank/DDBJ whole genome shotgun (WGS) entry which is preliminary data.</text>
</comment>
<dbReference type="AlphaFoldDB" id="A0A2T0U0V0"/>
<dbReference type="Proteomes" id="UP000238034">
    <property type="component" value="Unassembled WGS sequence"/>
</dbReference>
<evidence type="ECO:0000313" key="2">
    <source>
        <dbReference type="Proteomes" id="UP000238034"/>
    </source>
</evidence>
<protein>
    <submittedName>
        <fullName evidence="1">Uncharacterized protein</fullName>
    </submittedName>
</protein>